<sequence length="210" mass="22800">MNCTSDSASYQWSKLMSGFYHNLQNSSKYSISGKNLTIHNADLNDNGFYQCALIRSDGSLRGTENPIELVIKENGGWSIWSEWGMCTVTCGDGTRKKTRSCNNPIPSGGGLNCQGLNTDSDSCSTFQCPTVDGGWSPWGSWGACTVTCGNGQQKRRRFCNNPLPANGGVRCQGEEYNNNSCALSTCAAMDKNQILFLHIGCFTLVKIGCN</sequence>
<dbReference type="PROSITE" id="PS50092">
    <property type="entry name" value="TSP1"/>
    <property type="match status" value="2"/>
</dbReference>
<dbReference type="SMART" id="SM00209">
    <property type="entry name" value="TSP1"/>
    <property type="match status" value="2"/>
</dbReference>
<reference evidence="6" key="1">
    <citation type="submission" date="2021-03" db="EMBL/GenBank/DDBJ databases">
        <authorList>
            <person name="Bekaert M."/>
        </authorList>
    </citation>
    <scope>NUCLEOTIDE SEQUENCE</scope>
</reference>
<dbReference type="InterPro" id="IPR036383">
    <property type="entry name" value="TSP1_rpt_sf"/>
</dbReference>
<accession>A0A8S3PX24</accession>
<dbReference type="InterPro" id="IPR013783">
    <property type="entry name" value="Ig-like_fold"/>
</dbReference>
<dbReference type="PANTHER" id="PTHR22906">
    <property type="entry name" value="PROPERDIN"/>
    <property type="match status" value="1"/>
</dbReference>
<dbReference type="FunFam" id="2.20.100.10:FF:000007">
    <property type="entry name" value="Thrombospondin 1"/>
    <property type="match status" value="2"/>
</dbReference>
<dbReference type="Gene3D" id="2.20.100.10">
    <property type="entry name" value="Thrombospondin type-1 (TSP1) repeat"/>
    <property type="match status" value="2"/>
</dbReference>
<name>A0A8S3PX24_MYTED</name>
<keyword evidence="4" id="KW-0677">Repeat</keyword>
<comment type="caution">
    <text evidence="6">The sequence shown here is derived from an EMBL/GenBank/DDBJ whole genome shotgun (WGS) entry which is preliminary data.</text>
</comment>
<dbReference type="InterPro" id="IPR036179">
    <property type="entry name" value="Ig-like_dom_sf"/>
</dbReference>
<dbReference type="AlphaFoldDB" id="A0A8S3PX24"/>
<evidence type="ECO:0000313" key="7">
    <source>
        <dbReference type="Proteomes" id="UP000683360"/>
    </source>
</evidence>
<evidence type="ECO:0000256" key="2">
    <source>
        <dbReference type="ARBA" id="ARBA00022525"/>
    </source>
</evidence>
<proteinExistence type="predicted"/>
<keyword evidence="2" id="KW-0964">Secreted</keyword>
<evidence type="ECO:0000256" key="3">
    <source>
        <dbReference type="ARBA" id="ARBA00022729"/>
    </source>
</evidence>
<dbReference type="EMBL" id="CAJPWZ010000175">
    <property type="protein sequence ID" value="CAG2187600.1"/>
    <property type="molecule type" value="Genomic_DNA"/>
</dbReference>
<evidence type="ECO:0000256" key="1">
    <source>
        <dbReference type="ARBA" id="ARBA00004613"/>
    </source>
</evidence>
<organism evidence="6 7">
    <name type="scientific">Mytilus edulis</name>
    <name type="common">Blue mussel</name>
    <dbReference type="NCBI Taxonomy" id="6550"/>
    <lineage>
        <taxon>Eukaryota</taxon>
        <taxon>Metazoa</taxon>
        <taxon>Spiralia</taxon>
        <taxon>Lophotrochozoa</taxon>
        <taxon>Mollusca</taxon>
        <taxon>Bivalvia</taxon>
        <taxon>Autobranchia</taxon>
        <taxon>Pteriomorphia</taxon>
        <taxon>Mytilida</taxon>
        <taxon>Mytiloidea</taxon>
        <taxon>Mytilidae</taxon>
        <taxon>Mytilinae</taxon>
        <taxon>Mytilus</taxon>
    </lineage>
</organism>
<dbReference type="InterPro" id="IPR052065">
    <property type="entry name" value="Compl_asym_regulator"/>
</dbReference>
<dbReference type="SUPFAM" id="SSF48726">
    <property type="entry name" value="Immunoglobulin"/>
    <property type="match status" value="1"/>
</dbReference>
<dbReference type="Gene3D" id="2.60.40.10">
    <property type="entry name" value="Immunoglobulins"/>
    <property type="match status" value="1"/>
</dbReference>
<dbReference type="SUPFAM" id="SSF82895">
    <property type="entry name" value="TSP-1 type 1 repeat"/>
    <property type="match status" value="2"/>
</dbReference>
<dbReference type="InterPro" id="IPR000884">
    <property type="entry name" value="TSP1_rpt"/>
</dbReference>
<protein>
    <recommendedName>
        <fullName evidence="8">Ig-like domain-containing protein</fullName>
    </recommendedName>
</protein>
<dbReference type="PANTHER" id="PTHR22906:SF43">
    <property type="entry name" value="PROPERDIN"/>
    <property type="match status" value="1"/>
</dbReference>
<dbReference type="PRINTS" id="PR01705">
    <property type="entry name" value="TSP1REPEAT"/>
</dbReference>
<keyword evidence="3" id="KW-0732">Signal</keyword>
<dbReference type="Pfam" id="PF00090">
    <property type="entry name" value="TSP_1"/>
    <property type="match status" value="2"/>
</dbReference>
<keyword evidence="7" id="KW-1185">Reference proteome</keyword>
<evidence type="ECO:0000256" key="4">
    <source>
        <dbReference type="ARBA" id="ARBA00022737"/>
    </source>
</evidence>
<gene>
    <name evidence="6" type="ORF">MEDL_3073</name>
</gene>
<evidence type="ECO:0000256" key="5">
    <source>
        <dbReference type="ARBA" id="ARBA00023157"/>
    </source>
</evidence>
<keyword evidence="5" id="KW-1015">Disulfide bond</keyword>
<evidence type="ECO:0008006" key="8">
    <source>
        <dbReference type="Google" id="ProtNLM"/>
    </source>
</evidence>
<evidence type="ECO:0000313" key="6">
    <source>
        <dbReference type="EMBL" id="CAG2187600.1"/>
    </source>
</evidence>
<dbReference type="Proteomes" id="UP000683360">
    <property type="component" value="Unassembled WGS sequence"/>
</dbReference>
<dbReference type="OrthoDB" id="6273859at2759"/>
<comment type="subcellular location">
    <subcellularLocation>
        <location evidence="1">Secreted</location>
    </subcellularLocation>
</comment>